<sequence>MSVTIVYEEECLKYNIIPFIIENNLKTFYYRGLKEWNNEKGYVADICLMALDKYKAYLDYYRIEFFNEVVYEKNSIF</sequence>
<protein>
    <submittedName>
        <fullName evidence="1">Uncharacterized protein</fullName>
    </submittedName>
</protein>
<reference evidence="1 2" key="1">
    <citation type="submission" date="2024-04" db="EMBL/GenBank/DDBJ databases">
        <title>Defined microbial consortia suppress multidrug-resistant proinflammatory Enterobacteriaceae via ecological control.</title>
        <authorList>
            <person name="Furuichi M."/>
            <person name="Kawaguchi T."/>
            <person name="Pust M."/>
            <person name="Yasuma K."/>
            <person name="Plichta D."/>
            <person name="Hasegawa N."/>
            <person name="Ohya T."/>
            <person name="Bhattarai S."/>
            <person name="Sasajima S."/>
            <person name="Aoto Y."/>
            <person name="Tuganbaev T."/>
            <person name="Yaginuma M."/>
            <person name="Ueda M."/>
            <person name="Okahashi N."/>
            <person name="Amafuji K."/>
            <person name="Kiridooshi Y."/>
            <person name="Sugita K."/>
            <person name="Strazar M."/>
            <person name="Skelly A."/>
            <person name="Suda W."/>
            <person name="Hattori M."/>
            <person name="Nakamoto N."/>
            <person name="Caballero S."/>
            <person name="Norman J."/>
            <person name="Olle B."/>
            <person name="Tanoue T."/>
            <person name="Arita M."/>
            <person name="Bucci V."/>
            <person name="Atarashi K."/>
            <person name="Xavier R."/>
            <person name="Honda K."/>
        </authorList>
    </citation>
    <scope>NUCLEOTIDE SEQUENCE [LARGE SCALE GENOMIC DNA]</scope>
    <source>
        <strain evidence="2">k04-0078-D8-1</strain>
    </source>
</reference>
<organism evidence="1 2">
    <name type="scientific">Blautia hominis</name>
    <dbReference type="NCBI Taxonomy" id="2025493"/>
    <lineage>
        <taxon>Bacteria</taxon>
        <taxon>Bacillati</taxon>
        <taxon>Bacillota</taxon>
        <taxon>Clostridia</taxon>
        <taxon>Lachnospirales</taxon>
        <taxon>Lachnospiraceae</taxon>
        <taxon>Blautia</taxon>
    </lineage>
</organism>
<dbReference type="Proteomes" id="UP001600943">
    <property type="component" value="Unassembled WGS sequence"/>
</dbReference>
<keyword evidence="2" id="KW-1185">Reference proteome</keyword>
<name>A0ABQ0BFU6_9FIRM</name>
<evidence type="ECO:0000313" key="1">
    <source>
        <dbReference type="EMBL" id="GAA6410323.1"/>
    </source>
</evidence>
<gene>
    <name evidence="1" type="ORF">K040078D81_44400</name>
</gene>
<accession>A0ABQ0BFU6</accession>
<evidence type="ECO:0000313" key="2">
    <source>
        <dbReference type="Proteomes" id="UP001600943"/>
    </source>
</evidence>
<comment type="caution">
    <text evidence="1">The sequence shown here is derived from an EMBL/GenBank/DDBJ whole genome shotgun (WGS) entry which is preliminary data.</text>
</comment>
<dbReference type="EMBL" id="BAABYW010000001">
    <property type="protein sequence ID" value="GAA6410323.1"/>
    <property type="molecule type" value="Genomic_DNA"/>
</dbReference>
<proteinExistence type="predicted"/>